<dbReference type="SUPFAM" id="SSF46689">
    <property type="entry name" value="Homeodomain-like"/>
    <property type="match status" value="1"/>
</dbReference>
<sequence length="503" mass="57105">MYKLTSDLFREAAERFAVIEPGLLTHWPSKCKCPEPGIRFECQTCPYYKKLGQLVQQQIDPVGELGLATIRPVKHADPYTDQVKQQCIAMYQLGYSVNEIQELNGIPLRRTLRNWLRTSGLPGRSADFSEKEKQICIQLYLDGWTPREIEDQTDVSADTITDLVHAEGIARETRYPEAVKQQSLELYKEGKTAAQVAEITGVHPVTIYSWIAEAGLGGKQKRYSKATIDKCLRLYREGKSPKEISALTKVKAGTIRYWITKAGLIKVEDGDQVKVVTLLPPDPSQPVTRQSYERRPVGYWENFDNLKRELIALNEIRGQIGVMPTAQELQQMKRCDLQKAVSEFHGGYAAVAEKLGLIYGKKTYGYWLEFSNLEHELVAFIEHHGTPGVMPTKEEIQAVEPSLSWAIGQHGGFLQVAQRLNLKLSYSRKPRGYWRNLDNMKREILEVVEQLGQIEKTMPTHEELTRIGRKDLINAIASNGGWASVGKRIGLPYVRNYPNPNDY</sequence>
<dbReference type="PANTHER" id="PTHR47434:SF1">
    <property type="entry name" value="PROTEIN PTST HOMOLOG 2, CHLOROPLASTIC"/>
    <property type="match status" value="1"/>
</dbReference>
<dbReference type="InterPro" id="IPR036388">
    <property type="entry name" value="WH-like_DNA-bd_sf"/>
</dbReference>
<organism evidence="1 2">
    <name type="scientific">Trichocoleus desertorum GB2-A4</name>
    <dbReference type="NCBI Taxonomy" id="2933944"/>
    <lineage>
        <taxon>Bacteria</taxon>
        <taxon>Bacillati</taxon>
        <taxon>Cyanobacteriota</taxon>
        <taxon>Cyanophyceae</taxon>
        <taxon>Leptolyngbyales</taxon>
        <taxon>Trichocoleusaceae</taxon>
        <taxon>Trichocoleus</taxon>
    </lineage>
</organism>
<dbReference type="InterPro" id="IPR002514">
    <property type="entry name" value="Transposase_8"/>
</dbReference>
<dbReference type="RefSeq" id="WP_190437236.1">
    <property type="nucleotide sequence ID" value="NZ_JAMPKM010000033.1"/>
</dbReference>
<dbReference type="Pfam" id="PF01527">
    <property type="entry name" value="HTH_Tnp_1"/>
    <property type="match status" value="1"/>
</dbReference>
<proteinExistence type="predicted"/>
<evidence type="ECO:0000313" key="2">
    <source>
        <dbReference type="Proteomes" id="UP001464891"/>
    </source>
</evidence>
<dbReference type="EMBL" id="JAMPKM010000033">
    <property type="protein sequence ID" value="MEP0820549.1"/>
    <property type="molecule type" value="Genomic_DNA"/>
</dbReference>
<name>A0ABV0JFY6_9CYAN</name>
<evidence type="ECO:0000313" key="1">
    <source>
        <dbReference type="EMBL" id="MEP0820549.1"/>
    </source>
</evidence>
<gene>
    <name evidence="1" type="ORF">NC998_25990</name>
</gene>
<dbReference type="PANTHER" id="PTHR47434">
    <property type="entry name" value="PROTEIN PTST HOMOLOG 3, CHLOROPLASTIC"/>
    <property type="match status" value="1"/>
</dbReference>
<dbReference type="InterPro" id="IPR009057">
    <property type="entry name" value="Homeodomain-like_sf"/>
</dbReference>
<protein>
    <submittedName>
        <fullName evidence="1">Transposase</fullName>
    </submittedName>
</protein>
<reference evidence="1 2" key="1">
    <citation type="submission" date="2022-04" db="EMBL/GenBank/DDBJ databases">
        <title>Positive selection, recombination, and allopatry shape intraspecific diversity of widespread and dominant cyanobacteria.</title>
        <authorList>
            <person name="Wei J."/>
            <person name="Shu W."/>
            <person name="Hu C."/>
        </authorList>
    </citation>
    <scope>NUCLEOTIDE SEQUENCE [LARGE SCALE GENOMIC DNA]</scope>
    <source>
        <strain evidence="1 2">GB2-A4</strain>
    </source>
</reference>
<comment type="caution">
    <text evidence="1">The sequence shown here is derived from an EMBL/GenBank/DDBJ whole genome shotgun (WGS) entry which is preliminary data.</text>
</comment>
<dbReference type="Proteomes" id="UP001464891">
    <property type="component" value="Unassembled WGS sequence"/>
</dbReference>
<accession>A0ABV0JFY6</accession>
<keyword evidence="2" id="KW-1185">Reference proteome</keyword>
<dbReference type="Gene3D" id="1.10.10.10">
    <property type="entry name" value="Winged helix-like DNA-binding domain superfamily/Winged helix DNA-binding domain"/>
    <property type="match status" value="1"/>
</dbReference>